<dbReference type="InterPro" id="IPR001101">
    <property type="entry name" value="Plectin_repeat"/>
</dbReference>
<feature type="compositionally biased region" description="Basic and acidic residues" evidence="3">
    <location>
        <begin position="571"/>
        <end position="589"/>
    </location>
</feature>
<sequence length="953" mass="106575">MAGAHLTGQLCISRQPAREQPLPRAGSRRASQGQLYRDFLASPCTITHPEDTPGPPCTRAMPQDKHLPKGGTDAAPIVQVREEPRWPFPCATDLSEDHVIAGILKEPGKERLSIRQAMHRGLLTHGTGLALLEHQAVSGYIVDFTNNRLLSVRDAKNAGLVDREHFNTLLIAEKAVTGYTDPFSGSKISLFQAMKKGLLIKDHGIRLLEAQVATGGLIHPMHSHRLPVEVAYKWGYLDAEIFHLVSNPANHTRRCFDPNARDNLTYLQLLPRCFPDPVTGLLMFQVMDKGSVHVDENLRRCLKSATAQVHVGLFQGEEVSIWDLLFSRYIPRHKRQELLRQYKAGTITLEEITQTLTTIITEVEARSNPGCVKKQRATQTTAFPEAEKSKRTSERDEMVKALKSRVVKVPAGELCGRKVSVWDLLHSKYIPKGKRKEILKLYRMGILNMEQIETVVTAIVAKIEEEKAKGLGQVTGMAKGEGDRADHQERQLKQSLQLVRIPVTFGEFKGQSVPVLDLLYSKYFSQEKRQELMELYRTGVLSPGQMTLAVSETLERAEASKKKFSIRVKSRSRESSGTKEAKEAKEVKAADPSPNKQSDDVLKAKMVTLPAGEFRGQQVSVWDLLFSHYITRDKQEELLRKYRDGQFSAEDLSSMLTILASLHDLFYTLEQTAAKAPAQEAASSPATSLEEDEEEEDDDDDADDDDDDDDEGQDEKDKVLKSRMVEVPVGEFRGRKVSVWDLLHSKYFPEKKRKEVLKLYRIGILSADQMEKVVTGIVTRVGEEKSGEGRRASISSQGAGAPSEGRSASFPQDSPSDRTVEVLTFEFPLGEFQGRRISMWDLLFSTYISEAKRQDLLVRYITGALSSQEMVSILSALVVEAHRQRSSSSIPHLFGLLHPEASYMMFGPSQAQSGSVHDLLQSHEQEAPKAGRVTYSEITMTTTVVHGPEQKQE</sequence>
<dbReference type="GO" id="GO:0005737">
    <property type="term" value="C:cytoplasm"/>
    <property type="evidence" value="ECO:0007669"/>
    <property type="project" value="TreeGrafter"/>
</dbReference>
<keyword evidence="2" id="KW-0677">Repeat</keyword>
<dbReference type="GO" id="GO:1990254">
    <property type="term" value="F:keratin filament binding"/>
    <property type="evidence" value="ECO:0007669"/>
    <property type="project" value="TreeGrafter"/>
</dbReference>
<feature type="region of interest" description="Disordered" evidence="3">
    <location>
        <begin position="374"/>
        <end position="395"/>
    </location>
</feature>
<feature type="compositionally biased region" description="Basic and acidic residues" evidence="3">
    <location>
        <begin position="385"/>
        <end position="395"/>
    </location>
</feature>
<name>A0AA35KK11_9SAUR</name>
<dbReference type="GO" id="GO:0045110">
    <property type="term" value="P:intermediate filament bundle assembly"/>
    <property type="evidence" value="ECO:0007669"/>
    <property type="project" value="TreeGrafter"/>
</dbReference>
<organism evidence="4 5">
    <name type="scientific">Podarcis lilfordi</name>
    <name type="common">Lilford's wall lizard</name>
    <dbReference type="NCBI Taxonomy" id="74358"/>
    <lineage>
        <taxon>Eukaryota</taxon>
        <taxon>Metazoa</taxon>
        <taxon>Chordata</taxon>
        <taxon>Craniata</taxon>
        <taxon>Vertebrata</taxon>
        <taxon>Euteleostomi</taxon>
        <taxon>Lepidosauria</taxon>
        <taxon>Squamata</taxon>
        <taxon>Bifurcata</taxon>
        <taxon>Unidentata</taxon>
        <taxon>Episquamata</taxon>
        <taxon>Laterata</taxon>
        <taxon>Lacertibaenia</taxon>
        <taxon>Lacertidae</taxon>
        <taxon>Podarcis</taxon>
    </lineage>
</organism>
<protein>
    <submittedName>
        <fullName evidence="4">Epiplakinepiplakin-like</fullName>
    </submittedName>
</protein>
<evidence type="ECO:0000256" key="1">
    <source>
        <dbReference type="ARBA" id="ARBA00022553"/>
    </source>
</evidence>
<dbReference type="GO" id="GO:0042060">
    <property type="term" value="P:wound healing"/>
    <property type="evidence" value="ECO:0007669"/>
    <property type="project" value="TreeGrafter"/>
</dbReference>
<dbReference type="Pfam" id="PF00681">
    <property type="entry name" value="Plectin"/>
    <property type="match status" value="2"/>
</dbReference>
<dbReference type="Proteomes" id="UP001178461">
    <property type="component" value="Chromosome 7"/>
</dbReference>
<reference evidence="4" key="1">
    <citation type="submission" date="2022-12" db="EMBL/GenBank/DDBJ databases">
        <authorList>
            <person name="Alioto T."/>
            <person name="Alioto T."/>
            <person name="Gomez Garrido J."/>
        </authorList>
    </citation>
    <scope>NUCLEOTIDE SEQUENCE</scope>
</reference>
<accession>A0AA35KK11</accession>
<feature type="compositionally biased region" description="Acidic residues" evidence="3">
    <location>
        <begin position="689"/>
        <end position="714"/>
    </location>
</feature>
<feature type="region of interest" description="Disordered" evidence="3">
    <location>
        <begin position="785"/>
        <end position="815"/>
    </location>
</feature>
<evidence type="ECO:0000256" key="2">
    <source>
        <dbReference type="ARBA" id="ARBA00022737"/>
    </source>
</evidence>
<dbReference type="SMART" id="SM00250">
    <property type="entry name" value="PLEC"/>
    <property type="match status" value="4"/>
</dbReference>
<proteinExistence type="predicted"/>
<dbReference type="GO" id="GO:0042995">
    <property type="term" value="C:cell projection"/>
    <property type="evidence" value="ECO:0007669"/>
    <property type="project" value="UniProtKB-SubCell"/>
</dbReference>
<dbReference type="Gene3D" id="3.90.1290.10">
    <property type="entry name" value="Plakin repeat"/>
    <property type="match status" value="1"/>
</dbReference>
<feature type="region of interest" description="Disordered" evidence="3">
    <location>
        <begin position="675"/>
        <end position="721"/>
    </location>
</feature>
<dbReference type="GO" id="GO:0030054">
    <property type="term" value="C:cell junction"/>
    <property type="evidence" value="ECO:0007669"/>
    <property type="project" value="TreeGrafter"/>
</dbReference>
<feature type="compositionally biased region" description="Low complexity" evidence="3">
    <location>
        <begin position="675"/>
        <end position="687"/>
    </location>
</feature>
<dbReference type="InterPro" id="IPR043197">
    <property type="entry name" value="Plakin"/>
</dbReference>
<evidence type="ECO:0000256" key="3">
    <source>
        <dbReference type="SAM" id="MobiDB-lite"/>
    </source>
</evidence>
<keyword evidence="1" id="KW-0597">Phosphoprotein</keyword>
<dbReference type="GO" id="GO:0016020">
    <property type="term" value="C:membrane"/>
    <property type="evidence" value="ECO:0007669"/>
    <property type="project" value="TreeGrafter"/>
</dbReference>
<keyword evidence="5" id="KW-1185">Reference proteome</keyword>
<dbReference type="AlphaFoldDB" id="A0AA35KK11"/>
<feature type="region of interest" description="Disordered" evidence="3">
    <location>
        <begin position="568"/>
        <end position="599"/>
    </location>
</feature>
<evidence type="ECO:0000313" key="5">
    <source>
        <dbReference type="Proteomes" id="UP001178461"/>
    </source>
</evidence>
<feature type="region of interest" description="Disordered" evidence="3">
    <location>
        <begin position="1"/>
        <end position="31"/>
    </location>
</feature>
<dbReference type="SUPFAM" id="SSF75399">
    <property type="entry name" value="Plakin repeat"/>
    <property type="match status" value="1"/>
</dbReference>
<dbReference type="GO" id="GO:0045095">
    <property type="term" value="C:keratin filament"/>
    <property type="evidence" value="ECO:0007669"/>
    <property type="project" value="TreeGrafter"/>
</dbReference>
<dbReference type="InterPro" id="IPR035915">
    <property type="entry name" value="Plakin_repeat_sf"/>
</dbReference>
<dbReference type="GO" id="GO:0005198">
    <property type="term" value="F:structural molecule activity"/>
    <property type="evidence" value="ECO:0007669"/>
    <property type="project" value="TreeGrafter"/>
</dbReference>
<evidence type="ECO:0000313" key="4">
    <source>
        <dbReference type="EMBL" id="CAI5778738.1"/>
    </source>
</evidence>
<dbReference type="PANTHER" id="PTHR23169:SF21">
    <property type="entry name" value="EPIPLAKIN"/>
    <property type="match status" value="1"/>
</dbReference>
<dbReference type="PANTHER" id="PTHR23169">
    <property type="entry name" value="ENVOPLAKIN"/>
    <property type="match status" value="1"/>
</dbReference>
<gene>
    <name evidence="4" type="ORF">PODLI_1B027322</name>
</gene>
<dbReference type="EMBL" id="OX395132">
    <property type="protein sequence ID" value="CAI5778738.1"/>
    <property type="molecule type" value="Genomic_DNA"/>
</dbReference>